<evidence type="ECO:0000313" key="1">
    <source>
        <dbReference type="EMBL" id="SHK97771.1"/>
    </source>
</evidence>
<proteinExistence type="predicted"/>
<dbReference type="Proteomes" id="UP000184263">
    <property type="component" value="Unassembled WGS sequence"/>
</dbReference>
<gene>
    <name evidence="1" type="ORF">SAMN05216582_12847</name>
</gene>
<evidence type="ECO:0000313" key="2">
    <source>
        <dbReference type="Proteomes" id="UP000184263"/>
    </source>
</evidence>
<dbReference type="EMBL" id="FRBC01000028">
    <property type="protein sequence ID" value="SHK97771.1"/>
    <property type="molecule type" value="Genomic_DNA"/>
</dbReference>
<organism evidence="1 2">
    <name type="scientific">Selenomonas ruminantium</name>
    <dbReference type="NCBI Taxonomy" id="971"/>
    <lineage>
        <taxon>Bacteria</taxon>
        <taxon>Bacillati</taxon>
        <taxon>Bacillota</taxon>
        <taxon>Negativicutes</taxon>
        <taxon>Selenomonadales</taxon>
        <taxon>Selenomonadaceae</taxon>
        <taxon>Selenomonas</taxon>
    </lineage>
</organism>
<accession>A0A1M6WVU2</accession>
<protein>
    <submittedName>
        <fullName evidence="1">Uncharacterized protein</fullName>
    </submittedName>
</protein>
<dbReference type="RefSeq" id="WP_073091977.1">
    <property type="nucleotide sequence ID" value="NZ_FRBC01000028.1"/>
</dbReference>
<sequence length="193" mass="22822">MLIETLDQYKEKCYQDIEEDFLAQSFAEWDKNFAAICEFWRADLREAVNGAAAVQQETGEICSYLSISLLLSSVHMGTPQLQIDFFDEKWFYGRPFYRHRVPADLFFSRWLAFIRQAEDERYYQRSALRRTMIRTLYMGTLQRLAFSLACNLKYWLADFDMDEILQGLVIKVPFHLTMGEYLGAQKPVFHMSN</sequence>
<name>A0A1M6WVU2_SELRU</name>
<dbReference type="OrthoDB" id="1664811at2"/>
<dbReference type="AlphaFoldDB" id="A0A1M6WVU2"/>
<reference evidence="1 2" key="1">
    <citation type="submission" date="2016-11" db="EMBL/GenBank/DDBJ databases">
        <authorList>
            <person name="Jaros S."/>
            <person name="Januszkiewicz K."/>
            <person name="Wedrychowicz H."/>
        </authorList>
    </citation>
    <scope>NUCLEOTIDE SEQUENCE [LARGE SCALE GENOMIC DNA]</scope>
    <source>
        <strain evidence="1 2">HD4</strain>
    </source>
</reference>